<dbReference type="EMBL" id="CP061800">
    <property type="protein sequence ID" value="QTA90233.1"/>
    <property type="molecule type" value="Genomic_DNA"/>
</dbReference>
<evidence type="ECO:0000313" key="2">
    <source>
        <dbReference type="EMBL" id="QTA90233.1"/>
    </source>
</evidence>
<accession>A0A975BRG1</accession>
<dbReference type="AlphaFoldDB" id="A0A975BRG1"/>
<keyword evidence="1" id="KW-0812">Transmembrane</keyword>
<evidence type="ECO:0000313" key="3">
    <source>
        <dbReference type="Proteomes" id="UP000663722"/>
    </source>
</evidence>
<name>A0A975BRG1_9BACT</name>
<keyword evidence="1" id="KW-0472">Membrane</keyword>
<keyword evidence="1" id="KW-1133">Transmembrane helix</keyword>
<sequence>MALGNKVFNVKYQMLSINTSDTFCNLLFLLGLMIFIPKIKTV</sequence>
<feature type="transmembrane region" description="Helical" evidence="1">
    <location>
        <begin position="12"/>
        <end position="36"/>
    </location>
</feature>
<keyword evidence="3" id="KW-1185">Reference proteome</keyword>
<protein>
    <submittedName>
        <fullName evidence="2">Uncharacterized protein</fullName>
    </submittedName>
</protein>
<organism evidence="2 3">
    <name type="scientific">Desulfonema magnum</name>
    <dbReference type="NCBI Taxonomy" id="45655"/>
    <lineage>
        <taxon>Bacteria</taxon>
        <taxon>Pseudomonadati</taxon>
        <taxon>Thermodesulfobacteriota</taxon>
        <taxon>Desulfobacteria</taxon>
        <taxon>Desulfobacterales</taxon>
        <taxon>Desulfococcaceae</taxon>
        <taxon>Desulfonema</taxon>
    </lineage>
</organism>
<proteinExistence type="predicted"/>
<evidence type="ECO:0000256" key="1">
    <source>
        <dbReference type="SAM" id="Phobius"/>
    </source>
</evidence>
<reference evidence="2" key="1">
    <citation type="journal article" date="2021" name="Microb. Physiol.">
        <title>Proteogenomic Insights into the Physiology of Marine, Sulfate-Reducing, Filamentous Desulfonema limicola and Desulfonema magnum.</title>
        <authorList>
            <person name="Schnaars V."/>
            <person name="Wohlbrand L."/>
            <person name="Scheve S."/>
            <person name="Hinrichs C."/>
            <person name="Reinhardt R."/>
            <person name="Rabus R."/>
        </authorList>
    </citation>
    <scope>NUCLEOTIDE SEQUENCE</scope>
    <source>
        <strain evidence="2">4be13</strain>
    </source>
</reference>
<gene>
    <name evidence="2" type="ORF">dnm_062950</name>
</gene>
<dbReference type="KEGG" id="dmm:dnm_062950"/>
<dbReference type="Proteomes" id="UP000663722">
    <property type="component" value="Chromosome"/>
</dbReference>